<evidence type="ECO:0000313" key="4">
    <source>
        <dbReference type="Proteomes" id="UP001595947"/>
    </source>
</evidence>
<dbReference type="Proteomes" id="UP001595947">
    <property type="component" value="Unassembled WGS sequence"/>
</dbReference>
<organism evidence="3 4">
    <name type="scientific">Actinomycetospora atypica</name>
    <dbReference type="NCBI Taxonomy" id="1290095"/>
    <lineage>
        <taxon>Bacteria</taxon>
        <taxon>Bacillati</taxon>
        <taxon>Actinomycetota</taxon>
        <taxon>Actinomycetes</taxon>
        <taxon>Pseudonocardiales</taxon>
        <taxon>Pseudonocardiaceae</taxon>
        <taxon>Actinomycetospora</taxon>
    </lineage>
</organism>
<feature type="region of interest" description="Disordered" evidence="1">
    <location>
        <begin position="410"/>
        <end position="435"/>
    </location>
</feature>
<feature type="compositionally biased region" description="Low complexity" evidence="1">
    <location>
        <begin position="418"/>
        <end position="435"/>
    </location>
</feature>
<sequence length="435" mass="46598">MGSNDAVGEAVSDELTALLARLADLADLADLPTDPVADGGVALVDQIATLERLRGAVAAAAQHTAMVTFARSQVELQAAQVAAGQLDPRAIGRGIGDQIGLAAHVSPHVGSRRLGVARTLAEDLPNTRGLLAAGRISEQLAEHVVAQTSHLEPEQRRLVDKQLADAELEGQGRREAEATVKKTAYEVDRAGYVNRGRTARKDRRVTLRPAPDTMSVLSGLLPVEQGVACLAALRKHADSLIATGEAGDRTRDQIVADTLVERLTGQARATDVTVELEIVLPIDALLDPESDTPGELVGHGPLPADIIADILATTTATTWWRRLFAHPKTGCIVGGESKQRFFDGLLATLIDIRDHGRCRDPYCDAPRRHRDHIRPARDDGPTSLVNARAECARGNQVKELPGWRHRVIHDGLGDQPHTVETTTPTGHTYTSRAGP</sequence>
<accession>A0ABV9YKN9</accession>
<dbReference type="EMBL" id="JBHSIV010000008">
    <property type="protein sequence ID" value="MFC5062507.1"/>
    <property type="molecule type" value="Genomic_DNA"/>
</dbReference>
<gene>
    <name evidence="3" type="ORF">ACFPBZ_09840</name>
</gene>
<evidence type="ECO:0000259" key="2">
    <source>
        <dbReference type="Pfam" id="PF02720"/>
    </source>
</evidence>
<dbReference type="InterPro" id="IPR003870">
    <property type="entry name" value="DUF222"/>
</dbReference>
<keyword evidence="4" id="KW-1185">Reference proteome</keyword>
<protein>
    <submittedName>
        <fullName evidence="3">DUF222 domain-containing protein</fullName>
    </submittedName>
</protein>
<name>A0ABV9YKN9_9PSEU</name>
<reference evidence="4" key="1">
    <citation type="journal article" date="2019" name="Int. J. Syst. Evol. Microbiol.">
        <title>The Global Catalogue of Microorganisms (GCM) 10K type strain sequencing project: providing services to taxonomists for standard genome sequencing and annotation.</title>
        <authorList>
            <consortium name="The Broad Institute Genomics Platform"/>
            <consortium name="The Broad Institute Genome Sequencing Center for Infectious Disease"/>
            <person name="Wu L."/>
            <person name="Ma J."/>
        </authorList>
    </citation>
    <scope>NUCLEOTIDE SEQUENCE [LARGE SCALE GENOMIC DNA]</scope>
    <source>
        <strain evidence="4">CGMCC 4.7093</strain>
    </source>
</reference>
<evidence type="ECO:0000256" key="1">
    <source>
        <dbReference type="SAM" id="MobiDB-lite"/>
    </source>
</evidence>
<dbReference type="Pfam" id="PF02720">
    <property type="entry name" value="DUF222"/>
    <property type="match status" value="1"/>
</dbReference>
<feature type="domain" description="DUF222" evidence="2">
    <location>
        <begin position="83"/>
        <end position="315"/>
    </location>
</feature>
<evidence type="ECO:0000313" key="3">
    <source>
        <dbReference type="EMBL" id="MFC5062507.1"/>
    </source>
</evidence>
<comment type="caution">
    <text evidence="3">The sequence shown here is derived from an EMBL/GenBank/DDBJ whole genome shotgun (WGS) entry which is preliminary data.</text>
</comment>
<dbReference type="RefSeq" id="WP_378035859.1">
    <property type="nucleotide sequence ID" value="NZ_JBHSIV010000008.1"/>
</dbReference>
<proteinExistence type="predicted"/>